<evidence type="ECO:0000313" key="1">
    <source>
        <dbReference type="EMBL" id="KAE8995679.1"/>
    </source>
</evidence>
<sequence>MTENAASVERVFNWTVTNLGKVAPPTCNDYGSWTVAHWRKGCTERKLRLARATSKQDQIRHLRSYDATKRAVQGSIDSENLLDPSMRNTKHCFIGLSNVLFSDQFAGRLAHSDDTLTRDQIEVGAVNAKTVLWKEVGVEHRTNQMDYNNLFEAAASDPRFSGINPSCIVQHDDGRLFGM</sequence>
<organism evidence="1 4">
    <name type="scientific">Phytophthora rubi</name>
    <dbReference type="NCBI Taxonomy" id="129364"/>
    <lineage>
        <taxon>Eukaryota</taxon>
        <taxon>Sar</taxon>
        <taxon>Stramenopiles</taxon>
        <taxon>Oomycota</taxon>
        <taxon>Peronosporomycetes</taxon>
        <taxon>Peronosporales</taxon>
        <taxon>Peronosporaceae</taxon>
        <taxon>Phytophthora</taxon>
    </lineage>
</organism>
<protein>
    <submittedName>
        <fullName evidence="1">Uncharacterized protein</fullName>
    </submittedName>
</protein>
<reference evidence="3 4" key="1">
    <citation type="submission" date="2018-09" db="EMBL/GenBank/DDBJ databases">
        <title>Genomic investigation of the strawberry pathogen Phytophthora fragariae indicates pathogenicity is determined by transcriptional variation in three key races.</title>
        <authorList>
            <person name="Adams T.M."/>
            <person name="Armitage A.D."/>
            <person name="Sobczyk M.K."/>
            <person name="Bates H.J."/>
            <person name="Dunwell J.M."/>
            <person name="Nellist C.F."/>
            <person name="Harrison R.J."/>
        </authorList>
    </citation>
    <scope>NUCLEOTIDE SEQUENCE [LARGE SCALE GENOMIC DNA]</scope>
    <source>
        <strain evidence="2 3">SCRP249</strain>
        <strain evidence="1 4">SCRP324</strain>
    </source>
</reference>
<comment type="caution">
    <text evidence="1">The sequence shown here is derived from an EMBL/GenBank/DDBJ whole genome shotgun (WGS) entry which is preliminary data.</text>
</comment>
<evidence type="ECO:0000313" key="2">
    <source>
        <dbReference type="EMBL" id="KAE8999240.1"/>
    </source>
</evidence>
<gene>
    <name evidence="2" type="ORF">PR001_g19116</name>
    <name evidence="1" type="ORF">PR002_g19549</name>
</gene>
<dbReference type="EMBL" id="QXFV01001743">
    <property type="protein sequence ID" value="KAE8999240.1"/>
    <property type="molecule type" value="Genomic_DNA"/>
</dbReference>
<evidence type="ECO:0000313" key="3">
    <source>
        <dbReference type="Proteomes" id="UP000429607"/>
    </source>
</evidence>
<dbReference type="AlphaFoldDB" id="A0A6A3JL16"/>
<evidence type="ECO:0000313" key="4">
    <source>
        <dbReference type="Proteomes" id="UP000435112"/>
    </source>
</evidence>
<dbReference type="EMBL" id="QXFU01001778">
    <property type="protein sequence ID" value="KAE8995679.1"/>
    <property type="molecule type" value="Genomic_DNA"/>
</dbReference>
<dbReference type="OrthoDB" id="119022at2759"/>
<accession>A0A6A3JL16</accession>
<dbReference type="Proteomes" id="UP000429607">
    <property type="component" value="Unassembled WGS sequence"/>
</dbReference>
<name>A0A6A3JL16_9STRA</name>
<proteinExistence type="predicted"/>
<dbReference type="Proteomes" id="UP000435112">
    <property type="component" value="Unassembled WGS sequence"/>
</dbReference>